<dbReference type="Proteomes" id="UP000242205">
    <property type="component" value="Chromosome"/>
</dbReference>
<evidence type="ECO:0000256" key="1">
    <source>
        <dbReference type="ARBA" id="ARBA00004571"/>
    </source>
</evidence>
<keyword evidence="5" id="KW-0812">Transmembrane</keyword>
<dbReference type="InterPro" id="IPR002299">
    <property type="entry name" value="Porin_Neis"/>
</dbReference>
<dbReference type="Gene3D" id="2.40.160.10">
    <property type="entry name" value="Porin"/>
    <property type="match status" value="1"/>
</dbReference>
<dbReference type="PRINTS" id="PR00184">
    <property type="entry name" value="NEISSPPORIN"/>
</dbReference>
<evidence type="ECO:0000256" key="3">
    <source>
        <dbReference type="ARBA" id="ARBA00022448"/>
    </source>
</evidence>
<evidence type="ECO:0000313" key="14">
    <source>
        <dbReference type="Proteomes" id="UP000242205"/>
    </source>
</evidence>
<dbReference type="RefSeq" id="WP_102247630.1">
    <property type="nucleotide sequence ID" value="NZ_CP025682.1"/>
</dbReference>
<dbReference type="PANTHER" id="PTHR34501">
    <property type="entry name" value="PROTEIN YDDL-RELATED"/>
    <property type="match status" value="1"/>
</dbReference>
<proteinExistence type="predicted"/>
<dbReference type="GO" id="GO:0046930">
    <property type="term" value="C:pore complex"/>
    <property type="evidence" value="ECO:0007669"/>
    <property type="project" value="UniProtKB-KW"/>
</dbReference>
<keyword evidence="10" id="KW-0998">Cell outer membrane</keyword>
<evidence type="ECO:0000256" key="5">
    <source>
        <dbReference type="ARBA" id="ARBA00022692"/>
    </source>
</evidence>
<evidence type="ECO:0000256" key="9">
    <source>
        <dbReference type="ARBA" id="ARBA00023136"/>
    </source>
</evidence>
<comment type="subcellular location">
    <subcellularLocation>
        <location evidence="1">Cell outer membrane</location>
        <topology evidence="1">Multi-pass membrane protein</topology>
    </subcellularLocation>
</comment>
<dbReference type="GO" id="GO:0034220">
    <property type="term" value="P:monoatomic ion transmembrane transport"/>
    <property type="evidence" value="ECO:0007669"/>
    <property type="project" value="InterPro"/>
</dbReference>
<evidence type="ECO:0000313" key="13">
    <source>
        <dbReference type="EMBL" id="AUN95582.1"/>
    </source>
</evidence>
<dbReference type="PANTHER" id="PTHR34501:SF9">
    <property type="entry name" value="MAJOR OUTER MEMBRANE PROTEIN P.IA"/>
    <property type="match status" value="1"/>
</dbReference>
<dbReference type="Pfam" id="PF13609">
    <property type="entry name" value="Porin_4"/>
    <property type="match status" value="1"/>
</dbReference>
<keyword evidence="9" id="KW-0472">Membrane</keyword>
<sequence length="336" mass="35108">MQKKLIALAVAGLMSAPAMAQSNVTIYGLVDLGMVYAKQGDNKFRGVQSGTVSASRIGFKGSEDLGNGLSAKFQLEYGIGADVGSGPTGARQSWVGLDGGFGFVGLGRQYSPGHNGAATMTNFMNSSQMDPLSVLAGAAGATIRVAGSGRINNSINYKSKSFGGLKFEALYGFGERNQDDDRSEGDVVGLGAMYSNGPIEATAVYHRIDGGAGDDQKEWLLGGGYNFGVAQVNLTWQNVDAGSIDNDVWTITGTIPVSEAGKVALGYGHLSHDNSDMDADMYTVAYFHSLSKRTMAYAGYSHVNNDDGAVRPFSAGLDADAGNNGNGFTVGIRHTF</sequence>
<keyword evidence="6 11" id="KW-0732">Signal</keyword>
<dbReference type="InterPro" id="IPR033900">
    <property type="entry name" value="Gram_neg_porin_domain"/>
</dbReference>
<evidence type="ECO:0000256" key="4">
    <source>
        <dbReference type="ARBA" id="ARBA00022452"/>
    </source>
</evidence>
<feature type="chain" id="PRO_5014389766" evidence="11">
    <location>
        <begin position="21"/>
        <end position="336"/>
    </location>
</feature>
<dbReference type="GO" id="GO:0009279">
    <property type="term" value="C:cell outer membrane"/>
    <property type="evidence" value="ECO:0007669"/>
    <property type="project" value="UniProtKB-SubCell"/>
</dbReference>
<accession>A0A2I6S8L2</accession>
<dbReference type="GO" id="GO:0015288">
    <property type="term" value="F:porin activity"/>
    <property type="evidence" value="ECO:0007669"/>
    <property type="project" value="UniProtKB-KW"/>
</dbReference>
<dbReference type="EMBL" id="CP025682">
    <property type="protein sequence ID" value="AUN95582.1"/>
    <property type="molecule type" value="Genomic_DNA"/>
</dbReference>
<keyword evidence="14" id="KW-1185">Reference proteome</keyword>
<evidence type="ECO:0000256" key="11">
    <source>
        <dbReference type="SAM" id="SignalP"/>
    </source>
</evidence>
<evidence type="ECO:0000256" key="10">
    <source>
        <dbReference type="ARBA" id="ARBA00023237"/>
    </source>
</evidence>
<evidence type="ECO:0000256" key="2">
    <source>
        <dbReference type="ARBA" id="ARBA00011233"/>
    </source>
</evidence>
<feature type="signal peptide" evidence="11">
    <location>
        <begin position="1"/>
        <end position="20"/>
    </location>
</feature>
<keyword evidence="3" id="KW-0813">Transport</keyword>
<keyword evidence="4" id="KW-1134">Transmembrane beta strand</keyword>
<evidence type="ECO:0000256" key="8">
    <source>
        <dbReference type="ARBA" id="ARBA00023114"/>
    </source>
</evidence>
<dbReference type="InterPro" id="IPR050298">
    <property type="entry name" value="Gram-neg_bact_OMP"/>
</dbReference>
<protein>
    <submittedName>
        <fullName evidence="13">Porin</fullName>
    </submittedName>
</protein>
<dbReference type="InterPro" id="IPR001702">
    <property type="entry name" value="Porin_Gram-ve"/>
</dbReference>
<name>A0A2I6S8L2_9RHOO</name>
<keyword evidence="8" id="KW-0626">Porin</keyword>
<evidence type="ECO:0000256" key="6">
    <source>
        <dbReference type="ARBA" id="ARBA00022729"/>
    </source>
</evidence>
<dbReference type="KEGG" id="atw:C0099_11975"/>
<keyword evidence="7" id="KW-0406">Ion transport</keyword>
<dbReference type="OrthoDB" id="5293374at2"/>
<evidence type="ECO:0000256" key="7">
    <source>
        <dbReference type="ARBA" id="ARBA00023065"/>
    </source>
</evidence>
<dbReference type="CDD" id="cd00342">
    <property type="entry name" value="gram_neg_porins"/>
    <property type="match status" value="1"/>
</dbReference>
<gene>
    <name evidence="13" type="ORF">C0099_11975</name>
</gene>
<dbReference type="SUPFAM" id="SSF56935">
    <property type="entry name" value="Porins"/>
    <property type="match status" value="1"/>
</dbReference>
<dbReference type="InterPro" id="IPR023614">
    <property type="entry name" value="Porin_dom_sf"/>
</dbReference>
<reference evidence="13 14" key="1">
    <citation type="submission" date="2018-01" db="EMBL/GenBank/DDBJ databases">
        <authorList>
            <person name="Fu G.-Y."/>
        </authorList>
    </citation>
    <scope>NUCLEOTIDE SEQUENCE [LARGE SCALE GENOMIC DNA]</scope>
    <source>
        <strain evidence="13 14">SY39</strain>
    </source>
</reference>
<feature type="domain" description="Porin" evidence="12">
    <location>
        <begin position="7"/>
        <end position="307"/>
    </location>
</feature>
<dbReference type="AlphaFoldDB" id="A0A2I6S8L2"/>
<dbReference type="PRINTS" id="PR00182">
    <property type="entry name" value="ECOLNEIPORIN"/>
</dbReference>
<organism evidence="13 14">
    <name type="scientific">Pseudazoarcus pumilus</name>
    <dbReference type="NCBI Taxonomy" id="2067960"/>
    <lineage>
        <taxon>Bacteria</taxon>
        <taxon>Pseudomonadati</taxon>
        <taxon>Pseudomonadota</taxon>
        <taxon>Betaproteobacteria</taxon>
        <taxon>Rhodocyclales</taxon>
        <taxon>Zoogloeaceae</taxon>
        <taxon>Pseudazoarcus</taxon>
    </lineage>
</organism>
<evidence type="ECO:0000259" key="12">
    <source>
        <dbReference type="Pfam" id="PF13609"/>
    </source>
</evidence>
<comment type="subunit">
    <text evidence="2">Homotrimer.</text>
</comment>